<dbReference type="InterPro" id="IPR011663">
    <property type="entry name" value="UTRA"/>
</dbReference>
<dbReference type="RefSeq" id="WP_092596634.1">
    <property type="nucleotide sequence ID" value="NZ_FNFI01000004.1"/>
</dbReference>
<protein>
    <submittedName>
        <fullName evidence="5">GntR family transcriptional regulator</fullName>
    </submittedName>
</protein>
<dbReference type="PANTHER" id="PTHR44846:SF17">
    <property type="entry name" value="GNTR-FAMILY TRANSCRIPTIONAL REGULATOR"/>
    <property type="match status" value="1"/>
</dbReference>
<feature type="domain" description="HTH gntR-type" evidence="4">
    <location>
        <begin position="8"/>
        <end position="76"/>
    </location>
</feature>
<dbReference type="GO" id="GO:0045892">
    <property type="term" value="P:negative regulation of DNA-templated transcription"/>
    <property type="evidence" value="ECO:0007669"/>
    <property type="project" value="TreeGrafter"/>
</dbReference>
<accession>A0A1G8YU40</accession>
<dbReference type="PROSITE" id="PS50949">
    <property type="entry name" value="HTH_GNTR"/>
    <property type="match status" value="1"/>
</dbReference>
<dbReference type="SUPFAM" id="SSF64288">
    <property type="entry name" value="Chorismate lyase-like"/>
    <property type="match status" value="1"/>
</dbReference>
<dbReference type="GO" id="GO:0003700">
    <property type="term" value="F:DNA-binding transcription factor activity"/>
    <property type="evidence" value="ECO:0007669"/>
    <property type="project" value="InterPro"/>
</dbReference>
<dbReference type="SUPFAM" id="SSF46785">
    <property type="entry name" value="Winged helix' DNA-binding domain"/>
    <property type="match status" value="1"/>
</dbReference>
<evidence type="ECO:0000256" key="1">
    <source>
        <dbReference type="ARBA" id="ARBA00023015"/>
    </source>
</evidence>
<dbReference type="OrthoDB" id="9816541at2"/>
<dbReference type="STRING" id="586411.SAMN05216187_104207"/>
<gene>
    <name evidence="5" type="ORF">SAMN05216187_104207</name>
</gene>
<evidence type="ECO:0000256" key="3">
    <source>
        <dbReference type="ARBA" id="ARBA00023163"/>
    </source>
</evidence>
<dbReference type="Proteomes" id="UP000242700">
    <property type="component" value="Unassembled WGS sequence"/>
</dbReference>
<dbReference type="InterPro" id="IPR050679">
    <property type="entry name" value="Bact_HTH_transcr_reg"/>
</dbReference>
<dbReference type="GO" id="GO:0003677">
    <property type="term" value="F:DNA binding"/>
    <property type="evidence" value="ECO:0007669"/>
    <property type="project" value="UniProtKB-KW"/>
</dbReference>
<keyword evidence="2" id="KW-0238">DNA-binding</keyword>
<keyword evidence="3" id="KW-0804">Transcription</keyword>
<dbReference type="Pfam" id="PF00392">
    <property type="entry name" value="GntR"/>
    <property type="match status" value="1"/>
</dbReference>
<organism evidence="5 6">
    <name type="scientific">Jeotgalicoccus aerolatus</name>
    <dbReference type="NCBI Taxonomy" id="709510"/>
    <lineage>
        <taxon>Bacteria</taxon>
        <taxon>Bacillati</taxon>
        <taxon>Bacillota</taxon>
        <taxon>Bacilli</taxon>
        <taxon>Bacillales</taxon>
        <taxon>Staphylococcaceae</taxon>
        <taxon>Jeotgalicoccus</taxon>
    </lineage>
</organism>
<dbReference type="AlphaFoldDB" id="A0A1G8YU40"/>
<dbReference type="PRINTS" id="PR00035">
    <property type="entry name" value="HTHGNTR"/>
</dbReference>
<dbReference type="InterPro" id="IPR036388">
    <property type="entry name" value="WH-like_DNA-bd_sf"/>
</dbReference>
<dbReference type="InterPro" id="IPR036390">
    <property type="entry name" value="WH_DNA-bd_sf"/>
</dbReference>
<dbReference type="PANTHER" id="PTHR44846">
    <property type="entry name" value="MANNOSYL-D-GLYCERATE TRANSPORT/METABOLISM SYSTEM REPRESSOR MNGR-RELATED"/>
    <property type="match status" value="1"/>
</dbReference>
<dbReference type="Gene3D" id="3.40.1410.10">
    <property type="entry name" value="Chorismate lyase-like"/>
    <property type="match status" value="1"/>
</dbReference>
<proteinExistence type="predicted"/>
<sequence>MSLNNIEITKETLIRSKVHEMILDGELRPGDKLPSENELSDAYDAKRIEARNALVQLEKMGIVYGKQGVGRFVNEPLPTIEFVVTGTTSFSDKMQEQNIPYESRVICADYAGEKESEYYRSSLELSEGVNIFKVTRLRIVNHVPCAIHISYIREDLFPNIYNDKNNLQSVYTYFKNSGYKQLSSKDRVISTQFPTIEEMNILNCSELVPLLVFETDTYDKETGDCLERVKILYRSDLFKHQLSDEN</sequence>
<dbReference type="InterPro" id="IPR028978">
    <property type="entry name" value="Chorismate_lyase_/UTRA_dom_sf"/>
</dbReference>
<dbReference type="SMART" id="SM00866">
    <property type="entry name" value="UTRA"/>
    <property type="match status" value="1"/>
</dbReference>
<dbReference type="Gene3D" id="1.10.10.10">
    <property type="entry name" value="Winged helix-like DNA-binding domain superfamily/Winged helix DNA-binding domain"/>
    <property type="match status" value="1"/>
</dbReference>
<evidence type="ECO:0000313" key="6">
    <source>
        <dbReference type="Proteomes" id="UP000242700"/>
    </source>
</evidence>
<evidence type="ECO:0000256" key="2">
    <source>
        <dbReference type="ARBA" id="ARBA00023125"/>
    </source>
</evidence>
<dbReference type="Pfam" id="PF07702">
    <property type="entry name" value="UTRA"/>
    <property type="match status" value="1"/>
</dbReference>
<keyword evidence="1" id="KW-0805">Transcription regulation</keyword>
<evidence type="ECO:0000259" key="4">
    <source>
        <dbReference type="PROSITE" id="PS50949"/>
    </source>
</evidence>
<dbReference type="SMART" id="SM00345">
    <property type="entry name" value="HTH_GNTR"/>
    <property type="match status" value="1"/>
</dbReference>
<evidence type="ECO:0000313" key="5">
    <source>
        <dbReference type="EMBL" id="SDK06257.1"/>
    </source>
</evidence>
<dbReference type="EMBL" id="FNFI01000004">
    <property type="protein sequence ID" value="SDK06257.1"/>
    <property type="molecule type" value="Genomic_DNA"/>
</dbReference>
<dbReference type="CDD" id="cd07377">
    <property type="entry name" value="WHTH_GntR"/>
    <property type="match status" value="1"/>
</dbReference>
<dbReference type="InterPro" id="IPR000524">
    <property type="entry name" value="Tscrpt_reg_HTH_GntR"/>
</dbReference>
<reference evidence="6" key="1">
    <citation type="submission" date="2016-10" db="EMBL/GenBank/DDBJ databases">
        <authorList>
            <person name="Varghese N."/>
            <person name="Submissions S."/>
        </authorList>
    </citation>
    <scope>NUCLEOTIDE SEQUENCE [LARGE SCALE GENOMIC DNA]</scope>
    <source>
        <strain evidence="6">CGMCC 1.8911</strain>
    </source>
</reference>
<name>A0A1G8YU40_9STAP</name>